<dbReference type="AlphaFoldDB" id="A0A5B6UI03"/>
<dbReference type="SUPFAM" id="SSF56672">
    <property type="entry name" value="DNA/RNA polymerases"/>
    <property type="match status" value="1"/>
</dbReference>
<protein>
    <submittedName>
        <fullName evidence="2">Retrovirus-related Pol polyprotein from transposon TNT 1-94</fullName>
    </submittedName>
</protein>
<reference evidence="3" key="1">
    <citation type="journal article" date="2019" name="Plant Biotechnol. J.">
        <title>Genome sequencing of the Australian wild diploid species Gossypium australe highlights disease resistance and delayed gland morphogenesis.</title>
        <authorList>
            <person name="Cai Y."/>
            <person name="Cai X."/>
            <person name="Wang Q."/>
            <person name="Wang P."/>
            <person name="Zhang Y."/>
            <person name="Cai C."/>
            <person name="Xu Y."/>
            <person name="Wang K."/>
            <person name="Zhou Z."/>
            <person name="Wang C."/>
            <person name="Geng S."/>
            <person name="Li B."/>
            <person name="Dong Q."/>
            <person name="Hou Y."/>
            <person name="Wang H."/>
            <person name="Ai P."/>
            <person name="Liu Z."/>
            <person name="Yi F."/>
            <person name="Sun M."/>
            <person name="An G."/>
            <person name="Cheng J."/>
            <person name="Zhang Y."/>
            <person name="Shi Q."/>
            <person name="Xie Y."/>
            <person name="Shi X."/>
            <person name="Chang Y."/>
            <person name="Huang F."/>
            <person name="Chen Y."/>
            <person name="Hong S."/>
            <person name="Mi L."/>
            <person name="Sun Q."/>
            <person name="Zhang L."/>
            <person name="Zhou B."/>
            <person name="Peng R."/>
            <person name="Zhang X."/>
            <person name="Liu F."/>
        </authorList>
    </citation>
    <scope>NUCLEOTIDE SEQUENCE [LARGE SCALE GENOMIC DNA]</scope>
    <source>
        <strain evidence="3">cv. PA1801</strain>
    </source>
</reference>
<evidence type="ECO:0000259" key="1">
    <source>
        <dbReference type="Pfam" id="PF07727"/>
    </source>
</evidence>
<sequence>MKEDFLMIEKNQTWMLINKPRNKNIVGVKWIYRTNLNLDGSINKLNTKLHSTVSYFLDTYALVPRLDTIRLLLALAAQKTKVYILEKALYGLKQALRAWYSRIDDPLLRLRFKKTLNEVTLDTKVIDNNDYLVVSLYVDDVLVIRSNSELEQQFKIK</sequence>
<keyword evidence="3" id="KW-1185">Reference proteome</keyword>
<dbReference type="OrthoDB" id="8048545at2759"/>
<comment type="caution">
    <text evidence="2">The sequence shown here is derived from an EMBL/GenBank/DDBJ whole genome shotgun (WGS) entry which is preliminary data.</text>
</comment>
<dbReference type="InterPro" id="IPR043502">
    <property type="entry name" value="DNA/RNA_pol_sf"/>
</dbReference>
<organism evidence="2 3">
    <name type="scientific">Gossypium australe</name>
    <dbReference type="NCBI Taxonomy" id="47621"/>
    <lineage>
        <taxon>Eukaryota</taxon>
        <taxon>Viridiplantae</taxon>
        <taxon>Streptophyta</taxon>
        <taxon>Embryophyta</taxon>
        <taxon>Tracheophyta</taxon>
        <taxon>Spermatophyta</taxon>
        <taxon>Magnoliopsida</taxon>
        <taxon>eudicotyledons</taxon>
        <taxon>Gunneridae</taxon>
        <taxon>Pentapetalae</taxon>
        <taxon>rosids</taxon>
        <taxon>malvids</taxon>
        <taxon>Malvales</taxon>
        <taxon>Malvaceae</taxon>
        <taxon>Malvoideae</taxon>
        <taxon>Gossypium</taxon>
    </lineage>
</organism>
<gene>
    <name evidence="2" type="ORF">EPI10_012444</name>
</gene>
<name>A0A5B6UI03_9ROSI</name>
<dbReference type="Proteomes" id="UP000325315">
    <property type="component" value="Unassembled WGS sequence"/>
</dbReference>
<evidence type="ECO:0000313" key="2">
    <source>
        <dbReference type="EMBL" id="KAA3457750.1"/>
    </source>
</evidence>
<accession>A0A5B6UI03</accession>
<proteinExistence type="predicted"/>
<dbReference type="Pfam" id="PF07727">
    <property type="entry name" value="RVT_2"/>
    <property type="match status" value="1"/>
</dbReference>
<dbReference type="InterPro" id="IPR013103">
    <property type="entry name" value="RVT_2"/>
</dbReference>
<dbReference type="EMBL" id="SMMG02000010">
    <property type="protein sequence ID" value="KAA3457750.1"/>
    <property type="molecule type" value="Genomic_DNA"/>
</dbReference>
<feature type="domain" description="Reverse transcriptase Ty1/copia-type" evidence="1">
    <location>
        <begin position="78"/>
        <end position="155"/>
    </location>
</feature>
<evidence type="ECO:0000313" key="3">
    <source>
        <dbReference type="Proteomes" id="UP000325315"/>
    </source>
</evidence>